<dbReference type="AlphaFoldDB" id="A0A499UWH3"/>
<proteinExistence type="predicted"/>
<protein>
    <submittedName>
        <fullName evidence="2">Uncharacterized protein</fullName>
    </submittedName>
</protein>
<dbReference type="EMBL" id="AP019620">
    <property type="protein sequence ID" value="BBJ44398.1"/>
    <property type="molecule type" value="Genomic_DNA"/>
</dbReference>
<gene>
    <name evidence="2" type="ORF">SSPO_071160</name>
</gene>
<feature type="compositionally biased region" description="Basic and acidic residues" evidence="1">
    <location>
        <begin position="55"/>
        <end position="66"/>
    </location>
</feature>
<feature type="region of interest" description="Disordered" evidence="1">
    <location>
        <begin position="44"/>
        <end position="66"/>
    </location>
</feature>
<reference evidence="2 3" key="1">
    <citation type="journal article" date="2020" name="Int. J. Syst. Evol. Microbiol.">
        <title>Reclassification of Streptomyces castelarensis and Streptomyces sporoclivatus as later heterotypic synonyms of Streptomyces antimycoticus.</title>
        <authorList>
            <person name="Komaki H."/>
            <person name="Tamura T."/>
        </authorList>
    </citation>
    <scope>NUCLEOTIDE SEQUENCE [LARGE SCALE GENOMIC DNA]</scope>
    <source>
        <strain evidence="2 3">NBRC 100767</strain>
    </source>
</reference>
<sequence length="66" mass="6799">MADSTGCRGGPEPAHPGAGTRGGAQPSSVATYFRHSAVNSVRLTPSTFRSADSTAPERSDARPTVR</sequence>
<feature type="region of interest" description="Disordered" evidence="1">
    <location>
        <begin position="1"/>
        <end position="28"/>
    </location>
</feature>
<evidence type="ECO:0000313" key="2">
    <source>
        <dbReference type="EMBL" id="BBJ44398.1"/>
    </source>
</evidence>
<organism evidence="2 3">
    <name type="scientific">Streptomyces antimycoticus</name>
    <dbReference type="NCBI Taxonomy" id="68175"/>
    <lineage>
        <taxon>Bacteria</taxon>
        <taxon>Bacillati</taxon>
        <taxon>Actinomycetota</taxon>
        <taxon>Actinomycetes</taxon>
        <taxon>Kitasatosporales</taxon>
        <taxon>Streptomycetaceae</taxon>
        <taxon>Streptomyces</taxon>
        <taxon>Streptomyces violaceusniger group</taxon>
    </lineage>
</organism>
<evidence type="ECO:0000256" key="1">
    <source>
        <dbReference type="SAM" id="MobiDB-lite"/>
    </source>
</evidence>
<name>A0A499UWH3_9ACTN</name>
<evidence type="ECO:0000313" key="3">
    <source>
        <dbReference type="Proteomes" id="UP000463951"/>
    </source>
</evidence>
<feature type="compositionally biased region" description="Polar residues" evidence="1">
    <location>
        <begin position="44"/>
        <end position="53"/>
    </location>
</feature>
<accession>A0A499UWH3</accession>
<dbReference type="Proteomes" id="UP000463951">
    <property type="component" value="Chromosome"/>
</dbReference>